<keyword evidence="2" id="KW-1133">Transmembrane helix</keyword>
<feature type="region of interest" description="Disordered" evidence="1">
    <location>
        <begin position="57"/>
        <end position="79"/>
    </location>
</feature>
<evidence type="ECO:0000313" key="3">
    <source>
        <dbReference type="EMBL" id="KAF2194745.1"/>
    </source>
</evidence>
<evidence type="ECO:0000313" key="4">
    <source>
        <dbReference type="Proteomes" id="UP000800200"/>
    </source>
</evidence>
<sequence length="282" mass="31557">MGFSYPLLMKEPIQIVLCALVLLIFSVLCTSLHIVLSKNIISDTALTEIISHVSKQKPPRNRIIPIPPPPPASNHEHDSPPFRNCTEKPFEPILDVESSVWERIGGISAQKKTIGMTARLAAKYILDHEDAQVKALLEEAKSIARDCLAEIGVTGRYFKPHIVRELQLVLNLDGRVGVDLHGEMRWGTLLDFYCLDFCWIRDAPFENHQYVLTIYLDKPVDDDLPTIYYPISSREWFMGAAGIRFPKQDALMDGGPTRGTSTSSEAAGSEVDLVMIGQERQS</sequence>
<dbReference type="EMBL" id="ML994611">
    <property type="protein sequence ID" value="KAF2194745.1"/>
    <property type="molecule type" value="Genomic_DNA"/>
</dbReference>
<name>A0A6A6EU80_9PEZI</name>
<dbReference type="Proteomes" id="UP000800200">
    <property type="component" value="Unassembled WGS sequence"/>
</dbReference>
<evidence type="ECO:0000256" key="2">
    <source>
        <dbReference type="SAM" id="Phobius"/>
    </source>
</evidence>
<organism evidence="3 4">
    <name type="scientific">Zopfia rhizophila CBS 207.26</name>
    <dbReference type="NCBI Taxonomy" id="1314779"/>
    <lineage>
        <taxon>Eukaryota</taxon>
        <taxon>Fungi</taxon>
        <taxon>Dikarya</taxon>
        <taxon>Ascomycota</taxon>
        <taxon>Pezizomycotina</taxon>
        <taxon>Dothideomycetes</taxon>
        <taxon>Dothideomycetes incertae sedis</taxon>
        <taxon>Zopfiaceae</taxon>
        <taxon>Zopfia</taxon>
    </lineage>
</organism>
<dbReference type="OrthoDB" id="3793267at2759"/>
<gene>
    <name evidence="3" type="ORF">K469DRAFT_132762</name>
</gene>
<reference evidence="3" key="1">
    <citation type="journal article" date="2020" name="Stud. Mycol.">
        <title>101 Dothideomycetes genomes: a test case for predicting lifestyles and emergence of pathogens.</title>
        <authorList>
            <person name="Haridas S."/>
            <person name="Albert R."/>
            <person name="Binder M."/>
            <person name="Bloem J."/>
            <person name="Labutti K."/>
            <person name="Salamov A."/>
            <person name="Andreopoulos B."/>
            <person name="Baker S."/>
            <person name="Barry K."/>
            <person name="Bills G."/>
            <person name="Bluhm B."/>
            <person name="Cannon C."/>
            <person name="Castanera R."/>
            <person name="Culley D."/>
            <person name="Daum C."/>
            <person name="Ezra D."/>
            <person name="Gonzalez J."/>
            <person name="Henrissat B."/>
            <person name="Kuo A."/>
            <person name="Liang C."/>
            <person name="Lipzen A."/>
            <person name="Lutzoni F."/>
            <person name="Magnuson J."/>
            <person name="Mondo S."/>
            <person name="Nolan M."/>
            <person name="Ohm R."/>
            <person name="Pangilinan J."/>
            <person name="Park H.-J."/>
            <person name="Ramirez L."/>
            <person name="Alfaro M."/>
            <person name="Sun H."/>
            <person name="Tritt A."/>
            <person name="Yoshinaga Y."/>
            <person name="Zwiers L.-H."/>
            <person name="Turgeon B."/>
            <person name="Goodwin S."/>
            <person name="Spatafora J."/>
            <person name="Crous P."/>
            <person name="Grigoriev I."/>
        </authorList>
    </citation>
    <scope>NUCLEOTIDE SEQUENCE</scope>
    <source>
        <strain evidence="3">CBS 207.26</strain>
    </source>
</reference>
<proteinExistence type="predicted"/>
<protein>
    <submittedName>
        <fullName evidence="3">Uncharacterized protein</fullName>
    </submittedName>
</protein>
<accession>A0A6A6EU80</accession>
<dbReference type="AlphaFoldDB" id="A0A6A6EU80"/>
<keyword evidence="2" id="KW-0472">Membrane</keyword>
<keyword evidence="4" id="KW-1185">Reference proteome</keyword>
<evidence type="ECO:0000256" key="1">
    <source>
        <dbReference type="SAM" id="MobiDB-lite"/>
    </source>
</evidence>
<feature type="transmembrane region" description="Helical" evidence="2">
    <location>
        <begin position="12"/>
        <end position="36"/>
    </location>
</feature>
<keyword evidence="2" id="KW-0812">Transmembrane</keyword>